<proteinExistence type="predicted"/>
<name>A0A5B9FWP2_9FLAO</name>
<dbReference type="PROSITE" id="PS51257">
    <property type="entry name" value="PROKAR_LIPOPROTEIN"/>
    <property type="match status" value="1"/>
</dbReference>
<evidence type="ECO:0000313" key="2">
    <source>
        <dbReference type="EMBL" id="QEE50188.1"/>
    </source>
</evidence>
<keyword evidence="1" id="KW-0732">Signal</keyword>
<dbReference type="EMBL" id="CP042831">
    <property type="protein sequence ID" value="QEE50188.1"/>
    <property type="molecule type" value="Genomic_DNA"/>
</dbReference>
<reference evidence="2 3" key="1">
    <citation type="submission" date="2019-08" db="EMBL/GenBank/DDBJ databases">
        <title>Flavobacterium alkalisoli sp. nov., isolated from rhizosphere soil of Suaeda salsa.</title>
        <authorList>
            <person name="Sun J.-Q."/>
            <person name="Xu L."/>
        </authorList>
    </citation>
    <scope>NUCLEOTIDE SEQUENCE [LARGE SCALE GENOMIC DNA]</scope>
    <source>
        <strain evidence="2 3">XS-5</strain>
    </source>
</reference>
<feature type="chain" id="PRO_5022903634" description="DUF4595 domain-containing protein" evidence="1">
    <location>
        <begin position="19"/>
        <end position="280"/>
    </location>
</feature>
<dbReference type="KEGG" id="fak:FUA48_11550"/>
<dbReference type="Proteomes" id="UP000321222">
    <property type="component" value="Chromosome"/>
</dbReference>
<organism evidence="2 3">
    <name type="scientific">Flavobacterium alkalisoli</name>
    <dbReference type="NCBI Taxonomy" id="2602769"/>
    <lineage>
        <taxon>Bacteria</taxon>
        <taxon>Pseudomonadati</taxon>
        <taxon>Bacteroidota</taxon>
        <taxon>Flavobacteriia</taxon>
        <taxon>Flavobacteriales</taxon>
        <taxon>Flavobacteriaceae</taxon>
        <taxon>Flavobacterium</taxon>
    </lineage>
</organism>
<dbReference type="RefSeq" id="WP_147583670.1">
    <property type="nucleotide sequence ID" value="NZ_CP042831.1"/>
</dbReference>
<gene>
    <name evidence="2" type="ORF">FUA48_11550</name>
</gene>
<evidence type="ECO:0000313" key="3">
    <source>
        <dbReference type="Proteomes" id="UP000321222"/>
    </source>
</evidence>
<sequence length="280" mass="32193">MKLRLLFFAAFLSLVSCSSDDSSVSGEQEKRLKKITYYEGDTFPVRVLFFQNNKIKTLHSLVISEELGYERTEYFYNDSGLLEKTESYRDNMLYLKTMKEFDSTGRIIKNTTYFYSLEDQSEAIDSITFTYEPGKITAVSGENPANGIFYEFYVNDLDQIYSIEAYGTTTTATYDDGNLASVVSETSSSTTSCTYDNNLVPKGDYLNFYKNMYGNFEPNLVLSNPGFGLVLESSNKYLKTLTKLDETYTYQYEFDEEGYPVRRKEILNGNVVSERVIEYQ</sequence>
<dbReference type="AlphaFoldDB" id="A0A5B9FWP2"/>
<keyword evidence="3" id="KW-1185">Reference proteome</keyword>
<protein>
    <recommendedName>
        <fullName evidence="4">DUF4595 domain-containing protein</fullName>
    </recommendedName>
</protein>
<evidence type="ECO:0000256" key="1">
    <source>
        <dbReference type="SAM" id="SignalP"/>
    </source>
</evidence>
<feature type="signal peptide" evidence="1">
    <location>
        <begin position="1"/>
        <end position="18"/>
    </location>
</feature>
<evidence type="ECO:0008006" key="4">
    <source>
        <dbReference type="Google" id="ProtNLM"/>
    </source>
</evidence>
<accession>A0A5B9FWP2</accession>